<proteinExistence type="predicted"/>
<sequence>MSSELENCKTRGDEHSFGVGSWRVKKWVWSLMKRVRSNWVLIIGQTDHGGKELKGGFKDFSREDSKSPIKDESLMRDGGEFYDSTGNGEFELSEPSNMDSVGEGIKGILLLEGLSRSV</sequence>
<protein>
    <submittedName>
        <fullName evidence="1">Uncharacterized protein</fullName>
    </submittedName>
</protein>
<reference evidence="1 2" key="1">
    <citation type="submission" date="2020-02" db="EMBL/GenBank/DDBJ databases">
        <authorList>
            <person name="Ma Q."/>
            <person name="Huang Y."/>
            <person name="Song X."/>
            <person name="Pei D."/>
        </authorList>
    </citation>
    <scope>NUCLEOTIDE SEQUENCE [LARGE SCALE GENOMIC DNA]</scope>
    <source>
        <strain evidence="1">Sxm20200214</strain>
        <tissue evidence="1">Leaf</tissue>
    </source>
</reference>
<organism evidence="1 2">
    <name type="scientific">Brassica carinata</name>
    <name type="common">Ethiopian mustard</name>
    <name type="synonym">Abyssinian cabbage</name>
    <dbReference type="NCBI Taxonomy" id="52824"/>
    <lineage>
        <taxon>Eukaryota</taxon>
        <taxon>Viridiplantae</taxon>
        <taxon>Streptophyta</taxon>
        <taxon>Embryophyta</taxon>
        <taxon>Tracheophyta</taxon>
        <taxon>Spermatophyta</taxon>
        <taxon>Magnoliopsida</taxon>
        <taxon>eudicotyledons</taxon>
        <taxon>Gunneridae</taxon>
        <taxon>Pentapetalae</taxon>
        <taxon>rosids</taxon>
        <taxon>malvids</taxon>
        <taxon>Brassicales</taxon>
        <taxon>Brassicaceae</taxon>
        <taxon>Brassiceae</taxon>
        <taxon>Brassica</taxon>
    </lineage>
</organism>
<accession>A0A8X7S212</accession>
<evidence type="ECO:0000313" key="1">
    <source>
        <dbReference type="EMBL" id="KAG2298242.1"/>
    </source>
</evidence>
<dbReference type="EMBL" id="JAAMPC010000008">
    <property type="protein sequence ID" value="KAG2298242.1"/>
    <property type="molecule type" value="Genomic_DNA"/>
</dbReference>
<dbReference type="Proteomes" id="UP000886595">
    <property type="component" value="Unassembled WGS sequence"/>
</dbReference>
<dbReference type="OrthoDB" id="1128990at2759"/>
<evidence type="ECO:0000313" key="2">
    <source>
        <dbReference type="Proteomes" id="UP000886595"/>
    </source>
</evidence>
<name>A0A8X7S212_BRACI</name>
<dbReference type="AlphaFoldDB" id="A0A8X7S212"/>
<gene>
    <name evidence="1" type="ORF">Bca52824_034714</name>
</gene>
<comment type="caution">
    <text evidence="1">The sequence shown here is derived from an EMBL/GenBank/DDBJ whole genome shotgun (WGS) entry which is preliminary data.</text>
</comment>
<keyword evidence="2" id="KW-1185">Reference proteome</keyword>